<keyword evidence="4" id="KW-0378">Hydrolase</keyword>
<feature type="region of interest" description="Disordered" evidence="2">
    <location>
        <begin position="248"/>
        <end position="309"/>
    </location>
</feature>
<evidence type="ECO:0000256" key="3">
    <source>
        <dbReference type="SAM" id="Phobius"/>
    </source>
</evidence>
<feature type="compositionally biased region" description="Basic and acidic residues" evidence="2">
    <location>
        <begin position="295"/>
        <end position="309"/>
    </location>
</feature>
<dbReference type="InterPro" id="IPR001733">
    <property type="entry name" value="Peptidase_S26B"/>
</dbReference>
<dbReference type="NCBIfam" id="TIGR02228">
    <property type="entry name" value="sigpep_I_arch"/>
    <property type="match status" value="1"/>
</dbReference>
<dbReference type="EMBL" id="JARUXG010000001">
    <property type="protein sequence ID" value="MDG6779735.1"/>
    <property type="molecule type" value="Genomic_DNA"/>
</dbReference>
<dbReference type="GO" id="GO:0009003">
    <property type="term" value="F:signal peptidase activity"/>
    <property type="evidence" value="ECO:0007669"/>
    <property type="project" value="UniProtKB-EC"/>
</dbReference>
<sequence length="309" mass="33438">MTTTANPGTGRPDTDVSGIRDSWTVTEPLRVVEPAPRAVWTPAPRVCIPASDAPTVPIPVVPMPPAPDSTPTEPLSVESHATRPATRSLGSRLVDWGLNILAVFGVLCIALTVLAFVGNYTIVMFKTGSMDPTIPQGSIAVVHEIPATEVKVGDIITVDRGVGLKPITHRAIAVKQLGGGEALIGMQGDANPNPDPEPYRVSQVRKVVWHAPGLAKQIVWLSNPYVLGAITLGAALLVLWAFWPKSPNGRREDETADSPRSSPSVPPQLIETHGKHEPHQAKQDPDLRRRPHRDPRRDRTDNRRARGME</sequence>
<organism evidence="4">
    <name type="scientific">Gordonia rubripertincta</name>
    <name type="common">Rhodococcus corallinus</name>
    <dbReference type="NCBI Taxonomy" id="36822"/>
    <lineage>
        <taxon>Bacteria</taxon>
        <taxon>Bacillati</taxon>
        <taxon>Actinomycetota</taxon>
        <taxon>Actinomycetes</taxon>
        <taxon>Mycobacteriales</taxon>
        <taxon>Gordoniaceae</taxon>
        <taxon>Gordonia</taxon>
    </lineage>
</organism>
<dbReference type="InterPro" id="IPR019533">
    <property type="entry name" value="Peptidase_S26"/>
</dbReference>
<feature type="compositionally biased region" description="Basic and acidic residues" evidence="2">
    <location>
        <begin position="272"/>
        <end position="288"/>
    </location>
</feature>
<dbReference type="AlphaFoldDB" id="A0AAW6R5W0"/>
<reference evidence="4" key="1">
    <citation type="submission" date="2023-04" db="EMBL/GenBank/DDBJ databases">
        <title>Characterization and analysis of the complete genome of Gordonia rubripertincta 112, the degrader of aromatic and aliphatic compounds.</title>
        <authorList>
            <person name="Frantsuzova E."/>
            <person name="Bogun A."/>
            <person name="Delegan Y."/>
        </authorList>
    </citation>
    <scope>NUCLEOTIDE SEQUENCE</scope>
    <source>
        <strain evidence="4">112</strain>
    </source>
</reference>
<feature type="transmembrane region" description="Helical" evidence="3">
    <location>
        <begin position="225"/>
        <end position="243"/>
    </location>
</feature>
<dbReference type="CDD" id="cd06530">
    <property type="entry name" value="S26_SPase_I"/>
    <property type="match status" value="1"/>
</dbReference>
<gene>
    <name evidence="4" type="ORF">QBL07_02690</name>
</gene>
<feature type="transmembrane region" description="Helical" evidence="3">
    <location>
        <begin position="96"/>
        <end position="122"/>
    </location>
</feature>
<dbReference type="RefSeq" id="WP_005198880.1">
    <property type="nucleotide sequence ID" value="NZ_CP136136.1"/>
</dbReference>
<accession>A0AAW6R5W0</accession>
<feature type="region of interest" description="Disordered" evidence="2">
    <location>
        <begin position="64"/>
        <end position="83"/>
    </location>
</feature>
<evidence type="ECO:0000256" key="2">
    <source>
        <dbReference type="SAM" id="MobiDB-lite"/>
    </source>
</evidence>
<feature type="region of interest" description="Disordered" evidence="2">
    <location>
        <begin position="1"/>
        <end position="20"/>
    </location>
</feature>
<keyword evidence="3" id="KW-0812">Transmembrane</keyword>
<name>A0AAW6R5W0_GORRU</name>
<protein>
    <recommendedName>
        <fullName evidence="1">Signal peptidase I</fullName>
        <ecNumber evidence="1">3.4.21.89</ecNumber>
    </recommendedName>
</protein>
<dbReference type="GO" id="GO:0006465">
    <property type="term" value="P:signal peptide processing"/>
    <property type="evidence" value="ECO:0007669"/>
    <property type="project" value="UniProtKB-UniRule"/>
</dbReference>
<dbReference type="EC" id="3.4.21.89" evidence="1"/>
<evidence type="ECO:0000313" key="4">
    <source>
        <dbReference type="EMBL" id="MDG6779735.1"/>
    </source>
</evidence>
<keyword evidence="3" id="KW-0472">Membrane</keyword>
<keyword evidence="3" id="KW-1133">Transmembrane helix</keyword>
<comment type="caution">
    <text evidence="4">The sequence shown here is derived from an EMBL/GenBank/DDBJ whole genome shotgun (WGS) entry which is preliminary data.</text>
</comment>
<proteinExistence type="predicted"/>
<evidence type="ECO:0000256" key="1">
    <source>
        <dbReference type="NCBIfam" id="TIGR02228"/>
    </source>
</evidence>
<dbReference type="GO" id="GO:0016020">
    <property type="term" value="C:membrane"/>
    <property type="evidence" value="ECO:0007669"/>
    <property type="project" value="UniProtKB-UniRule"/>
</dbReference>
<dbReference type="GO" id="GO:0004252">
    <property type="term" value="F:serine-type endopeptidase activity"/>
    <property type="evidence" value="ECO:0007669"/>
    <property type="project" value="UniProtKB-UniRule"/>
</dbReference>